<evidence type="ECO:0000313" key="2">
    <source>
        <dbReference type="WBParaSite" id="PSAMB.scaffold1935size26560.g15632.t1"/>
    </source>
</evidence>
<reference evidence="2" key="1">
    <citation type="submission" date="2022-11" db="UniProtKB">
        <authorList>
            <consortium name="WormBaseParasite"/>
        </authorList>
    </citation>
    <scope>IDENTIFICATION</scope>
</reference>
<dbReference type="AlphaFoldDB" id="A0A914VGH4"/>
<protein>
    <submittedName>
        <fullName evidence="2">Uncharacterized protein</fullName>
    </submittedName>
</protein>
<name>A0A914VGH4_9BILA</name>
<dbReference type="WBParaSite" id="PSAMB.scaffold1935size26560.g15632.t1">
    <property type="protein sequence ID" value="PSAMB.scaffold1935size26560.g15632.t1"/>
    <property type="gene ID" value="PSAMB.scaffold1935size26560.g15632"/>
</dbReference>
<evidence type="ECO:0000313" key="1">
    <source>
        <dbReference type="Proteomes" id="UP000887566"/>
    </source>
</evidence>
<accession>A0A914VGH4</accession>
<organism evidence="1 2">
    <name type="scientific">Plectus sambesii</name>
    <dbReference type="NCBI Taxonomy" id="2011161"/>
    <lineage>
        <taxon>Eukaryota</taxon>
        <taxon>Metazoa</taxon>
        <taxon>Ecdysozoa</taxon>
        <taxon>Nematoda</taxon>
        <taxon>Chromadorea</taxon>
        <taxon>Plectida</taxon>
        <taxon>Plectina</taxon>
        <taxon>Plectoidea</taxon>
        <taxon>Plectidae</taxon>
        <taxon>Plectus</taxon>
    </lineage>
</organism>
<sequence>MPLAAFAHKVIKVSLLSEDVAKAGKVGPRACHKGEWSYRRVGGEGQIENRKGQTDPIILTDRFQTVPTHSVSAAPRLHTYAQRRHSSSTQPRQNSLCVRTCKAWLDAR</sequence>
<dbReference type="Proteomes" id="UP000887566">
    <property type="component" value="Unplaced"/>
</dbReference>
<proteinExistence type="predicted"/>
<keyword evidence="1" id="KW-1185">Reference proteome</keyword>